<accession>A0A1D9LF32</accession>
<dbReference type="STRING" id="1108595.BKX93_07600"/>
<organism evidence="1 2">
    <name type="scientific">Chromobacterium vaccinii</name>
    <dbReference type="NCBI Taxonomy" id="1108595"/>
    <lineage>
        <taxon>Bacteria</taxon>
        <taxon>Pseudomonadati</taxon>
        <taxon>Pseudomonadota</taxon>
        <taxon>Betaproteobacteria</taxon>
        <taxon>Neisseriales</taxon>
        <taxon>Chromobacteriaceae</taxon>
        <taxon>Chromobacterium</taxon>
    </lineage>
</organism>
<dbReference type="KEGG" id="cvc:BKX93_07600"/>
<dbReference type="Proteomes" id="UP000178776">
    <property type="component" value="Chromosome"/>
</dbReference>
<reference evidence="1 2" key="1">
    <citation type="submission" date="2016-10" db="EMBL/GenBank/DDBJ databases">
        <title>Chromobacterium muskegensis sp. nov., an insecticidal bacterium isolated from Sphagnum bogs.</title>
        <authorList>
            <person name="Sparks M.E."/>
            <person name="Blackburn M.B."/>
            <person name="Gundersen-Rindal D.E."/>
            <person name="Mitchell A."/>
            <person name="Farrar R."/>
            <person name="Kuhar D."/>
        </authorList>
    </citation>
    <scope>NUCLEOTIDE SEQUENCE [LARGE SCALE GENOMIC DNA]</scope>
    <source>
        <strain evidence="1 2">21-1</strain>
    </source>
</reference>
<sequence length="240" mass="26003">MMVVSYRIGGQAPHLPWFLRRLAAQGLAAAPEGDQPGRLPADWAGLEFADCWLDLGRDGDQALAERAARCRDAGLSFVELAGGWAPPGAEFGFILLVGDPPPPGAPGRLALDALAPQPGCWLHSGPIHSARFCQRAFDALMHAGRAAMPEPDSQPRALEWEAILQKQWMLAGKLRQLAEAYLTERIGLLPPYSAPLPKTAVHYAANLARTIMLALPDSRDWAALQNELAAHLQSRDDARK</sequence>
<protein>
    <submittedName>
        <fullName evidence="1">Uncharacterized protein</fullName>
    </submittedName>
</protein>
<dbReference type="AlphaFoldDB" id="A0A1D9LF32"/>
<name>A0A1D9LF32_9NEIS</name>
<evidence type="ECO:0000313" key="1">
    <source>
        <dbReference type="EMBL" id="AOZ49876.1"/>
    </source>
</evidence>
<dbReference type="RefSeq" id="WP_046155669.1">
    <property type="nucleotide sequence ID" value="NZ_CP017707.1"/>
</dbReference>
<gene>
    <name evidence="1" type="ORF">BKX93_07600</name>
</gene>
<dbReference type="GeneID" id="68841075"/>
<dbReference type="EMBL" id="CP017707">
    <property type="protein sequence ID" value="AOZ49876.1"/>
    <property type="molecule type" value="Genomic_DNA"/>
</dbReference>
<evidence type="ECO:0000313" key="2">
    <source>
        <dbReference type="Proteomes" id="UP000178776"/>
    </source>
</evidence>
<proteinExistence type="predicted"/>